<dbReference type="EMBL" id="AZHB01000112">
    <property type="protein sequence ID" value="OAA36106.1"/>
    <property type="molecule type" value="Genomic_DNA"/>
</dbReference>
<dbReference type="RefSeq" id="XP_018699248.1">
    <property type="nucleotide sequence ID" value="XM_018853565.1"/>
</dbReference>
<dbReference type="AlphaFoldDB" id="A0A166XRP6"/>
<dbReference type="STRING" id="1081104.A0A166XRP6"/>
<dbReference type="GeneID" id="30026258"/>
<feature type="region of interest" description="Disordered" evidence="1">
    <location>
        <begin position="70"/>
        <end position="94"/>
    </location>
</feature>
<protein>
    <submittedName>
        <fullName evidence="2">Uncharacterized protein</fullName>
    </submittedName>
</protein>
<dbReference type="Proteomes" id="UP000076744">
    <property type="component" value="Unassembled WGS sequence"/>
</dbReference>
<evidence type="ECO:0000256" key="1">
    <source>
        <dbReference type="SAM" id="MobiDB-lite"/>
    </source>
</evidence>
<dbReference type="OrthoDB" id="3182339at2759"/>
<reference evidence="2 3" key="1">
    <citation type="journal article" date="2016" name="Genome Biol. Evol.">
        <title>Divergent and convergent evolution of fungal pathogenicity.</title>
        <authorList>
            <person name="Shang Y."/>
            <person name="Xiao G."/>
            <person name="Zheng P."/>
            <person name="Cen K."/>
            <person name="Zhan S."/>
            <person name="Wang C."/>
        </authorList>
    </citation>
    <scope>NUCLEOTIDE SEQUENCE [LARGE SCALE GENOMIC DNA]</scope>
    <source>
        <strain evidence="2 3">ARSEF 2679</strain>
    </source>
</reference>
<gene>
    <name evidence="2" type="ORF">ISF_09966</name>
</gene>
<evidence type="ECO:0000313" key="2">
    <source>
        <dbReference type="EMBL" id="OAA36106.1"/>
    </source>
</evidence>
<organism evidence="2 3">
    <name type="scientific">Cordyceps fumosorosea (strain ARSEF 2679)</name>
    <name type="common">Isaria fumosorosea</name>
    <dbReference type="NCBI Taxonomy" id="1081104"/>
    <lineage>
        <taxon>Eukaryota</taxon>
        <taxon>Fungi</taxon>
        <taxon>Dikarya</taxon>
        <taxon>Ascomycota</taxon>
        <taxon>Pezizomycotina</taxon>
        <taxon>Sordariomycetes</taxon>
        <taxon>Hypocreomycetidae</taxon>
        <taxon>Hypocreales</taxon>
        <taxon>Cordycipitaceae</taxon>
        <taxon>Cordyceps</taxon>
    </lineage>
</organism>
<comment type="caution">
    <text evidence="2">The sequence shown here is derived from an EMBL/GenBank/DDBJ whole genome shotgun (WGS) entry which is preliminary data.</text>
</comment>
<feature type="compositionally biased region" description="Basic and acidic residues" evidence="1">
    <location>
        <begin position="75"/>
        <end position="87"/>
    </location>
</feature>
<sequence>MSQEQAKEFLEEGSQTIEYRYRPTAHNTAEELQLKLGCLHFDFEESETMAAIRSRCEDFGVSSSRSAVLQEEQEKELAPEVEQERQIQRPKPAAPELHEIHQDVISFIRDGTIRARSPAFSSAVLSLSDTSVGDTSKLFHFPGSLLVNADFARTVKIITSQKKLPGARDSYQRPVQWVLTSWCTAAGTRAAIISPHEAHELIPEIMRSTHGGGF</sequence>
<accession>A0A166XRP6</accession>
<evidence type="ECO:0000313" key="3">
    <source>
        <dbReference type="Proteomes" id="UP000076744"/>
    </source>
</evidence>
<keyword evidence="3" id="KW-1185">Reference proteome</keyword>
<name>A0A166XRP6_CORFA</name>
<proteinExistence type="predicted"/>